<gene>
    <name evidence="2" type="ORF">SAMN05444163_8153</name>
</gene>
<evidence type="ECO:0000313" key="3">
    <source>
        <dbReference type="Proteomes" id="UP000198803"/>
    </source>
</evidence>
<dbReference type="Proteomes" id="UP000198803">
    <property type="component" value="Chromosome I"/>
</dbReference>
<name>A0ABY0QHL8_9BRAD</name>
<protein>
    <recommendedName>
        <fullName evidence="4">Phage recombination protein Bet</fullName>
    </recommendedName>
</protein>
<keyword evidence="3" id="KW-1185">Reference proteome</keyword>
<dbReference type="RefSeq" id="WP_091977362.1">
    <property type="nucleotide sequence ID" value="NZ_LT629693.1"/>
</dbReference>
<feature type="region of interest" description="Disordered" evidence="1">
    <location>
        <begin position="155"/>
        <end position="186"/>
    </location>
</feature>
<evidence type="ECO:0000313" key="2">
    <source>
        <dbReference type="EMBL" id="SDK45556.1"/>
    </source>
</evidence>
<evidence type="ECO:0008006" key="4">
    <source>
        <dbReference type="Google" id="ProtNLM"/>
    </source>
</evidence>
<reference evidence="2 3" key="1">
    <citation type="submission" date="2016-10" db="EMBL/GenBank/DDBJ databases">
        <authorList>
            <person name="Varghese N."/>
            <person name="Submissions S."/>
        </authorList>
    </citation>
    <scope>NUCLEOTIDE SEQUENCE [LARGE SCALE GENOMIC DNA]</scope>
    <source>
        <strain evidence="2 3">GAS524</strain>
    </source>
</reference>
<accession>A0ABY0QHL8</accession>
<sequence>MAKRNDNSASNRARLDKIYDVFDKLGVDIDKEAIWEVQGTPVVKHKDVERLGAKMGIKWDKPQILRAEAYEAVMIVFGSVGDKMEWSVGEAKIMEMIDTGKNNQWGKPIRAPAPGCFGNYIVTGSQAAYPYAMAEKRAKDRVILKLADLHGDAYSSEEADDFRNPQNADRQVEGKSTANNDNVDPSQLLADIKADISKTKSVKDLTDLMNSKDMKDDLKKLSKDEEGDAKAFATSHLKENLGWTAPAKDKAAS</sequence>
<dbReference type="EMBL" id="LT629693">
    <property type="protein sequence ID" value="SDK45556.1"/>
    <property type="molecule type" value="Genomic_DNA"/>
</dbReference>
<organism evidence="2 3">
    <name type="scientific">Bradyrhizobium ottawaense</name>
    <dbReference type="NCBI Taxonomy" id="931866"/>
    <lineage>
        <taxon>Bacteria</taxon>
        <taxon>Pseudomonadati</taxon>
        <taxon>Pseudomonadota</taxon>
        <taxon>Alphaproteobacteria</taxon>
        <taxon>Hyphomicrobiales</taxon>
        <taxon>Nitrobacteraceae</taxon>
        <taxon>Bradyrhizobium</taxon>
    </lineage>
</organism>
<evidence type="ECO:0000256" key="1">
    <source>
        <dbReference type="SAM" id="MobiDB-lite"/>
    </source>
</evidence>
<feature type="compositionally biased region" description="Polar residues" evidence="1">
    <location>
        <begin position="164"/>
        <end position="185"/>
    </location>
</feature>
<proteinExistence type="predicted"/>